<dbReference type="Proteomes" id="UP000309340">
    <property type="component" value="Unassembled WGS sequence"/>
</dbReference>
<dbReference type="AlphaFoldDB" id="A0A4U0Y4R9"/>
<feature type="compositionally biased region" description="Acidic residues" evidence="1">
    <location>
        <begin position="83"/>
        <end position="96"/>
    </location>
</feature>
<accession>A0A4U0Y4R9</accession>
<organism evidence="2 3">
    <name type="scientific">Friedmanniomyces simplex</name>
    <dbReference type="NCBI Taxonomy" id="329884"/>
    <lineage>
        <taxon>Eukaryota</taxon>
        <taxon>Fungi</taxon>
        <taxon>Dikarya</taxon>
        <taxon>Ascomycota</taxon>
        <taxon>Pezizomycotina</taxon>
        <taxon>Dothideomycetes</taxon>
        <taxon>Dothideomycetidae</taxon>
        <taxon>Mycosphaerellales</taxon>
        <taxon>Teratosphaeriaceae</taxon>
        <taxon>Friedmanniomyces</taxon>
    </lineage>
</organism>
<name>A0A4U0Y4R9_9PEZI</name>
<reference evidence="2 3" key="1">
    <citation type="submission" date="2017-03" db="EMBL/GenBank/DDBJ databases">
        <title>Genomes of endolithic fungi from Antarctica.</title>
        <authorList>
            <person name="Coleine C."/>
            <person name="Masonjones S."/>
            <person name="Stajich J.E."/>
        </authorList>
    </citation>
    <scope>NUCLEOTIDE SEQUENCE [LARGE SCALE GENOMIC DNA]</scope>
    <source>
        <strain evidence="2 3">CCFEE 5184</strain>
    </source>
</reference>
<evidence type="ECO:0000313" key="3">
    <source>
        <dbReference type="Proteomes" id="UP000309340"/>
    </source>
</evidence>
<keyword evidence="3" id="KW-1185">Reference proteome</keyword>
<evidence type="ECO:0000313" key="2">
    <source>
        <dbReference type="EMBL" id="TKA82535.1"/>
    </source>
</evidence>
<proteinExistence type="predicted"/>
<comment type="caution">
    <text evidence="2">The sequence shown here is derived from an EMBL/GenBank/DDBJ whole genome shotgun (WGS) entry which is preliminary data.</text>
</comment>
<gene>
    <name evidence="2" type="ORF">B0A55_02295</name>
</gene>
<feature type="region of interest" description="Disordered" evidence="1">
    <location>
        <begin position="47"/>
        <end position="138"/>
    </location>
</feature>
<sequence length="138" mass="15205">MAREAEKWLEAGIVASGSERWAMDELKDEHGGVEEGSIACKNHTLSEHELDSKDQTSPYNIDLDGDKGIDLSGDEGPQHELDPTDDVLMDATDFDDGGTGAHEEESRWGVQRGARDGVQNNSNSKNKDLLMPKHMKKK</sequence>
<protein>
    <submittedName>
        <fullName evidence="2">Uncharacterized protein</fullName>
    </submittedName>
</protein>
<dbReference type="EMBL" id="NAJQ01000032">
    <property type="protein sequence ID" value="TKA82535.1"/>
    <property type="molecule type" value="Genomic_DNA"/>
</dbReference>
<evidence type="ECO:0000256" key="1">
    <source>
        <dbReference type="SAM" id="MobiDB-lite"/>
    </source>
</evidence>